<dbReference type="Proteomes" id="UP000249547">
    <property type="component" value="Unassembled WGS sequence"/>
</dbReference>
<dbReference type="AlphaFoldDB" id="A0A327Q095"/>
<gene>
    <name evidence="2" type="ORF">LX64_04925</name>
</gene>
<accession>A0A327Q095</accession>
<protein>
    <submittedName>
        <fullName evidence="2">Ribosomal protein S18 acetylase RimI-like enzyme</fullName>
    </submittedName>
</protein>
<name>A0A327Q095_9BACT</name>
<dbReference type="PROSITE" id="PS51186">
    <property type="entry name" value="GNAT"/>
    <property type="match status" value="1"/>
</dbReference>
<dbReference type="Pfam" id="PF00583">
    <property type="entry name" value="Acetyltransf_1"/>
    <property type="match status" value="1"/>
</dbReference>
<feature type="domain" description="N-acetyltransferase" evidence="1">
    <location>
        <begin position="1"/>
        <end position="160"/>
    </location>
</feature>
<keyword evidence="3" id="KW-1185">Reference proteome</keyword>
<sequence length="270" mass="30890">MQILSLEHTSPSTIARCFNDAFADYYVKFNANETYFINRWKAARVSYALSYGAFEEERLVGFMLMGIDQWEGLPTAYNAGTGVIPEERGRRLVEKMYSRALPALQAQGIQQSTLEVITINEKAIKAYKNVGYEIARELHCFSGEIKQTSTDRLYKSKHIPFDTLPTPRFPYSWENNLQGIKIAPHHYEYWYIKDDNQIIASAIINPGNGYIAQYFFTDPDQGLQLLAAIGQHCPVLKINNIDSRDDITLSTFTLAGLNDFIQQYEMKLLL</sequence>
<dbReference type="InterPro" id="IPR000182">
    <property type="entry name" value="GNAT_dom"/>
</dbReference>
<reference evidence="2 3" key="1">
    <citation type="submission" date="2018-06" db="EMBL/GenBank/DDBJ databases">
        <title>Genomic Encyclopedia of Archaeal and Bacterial Type Strains, Phase II (KMG-II): from individual species to whole genera.</title>
        <authorList>
            <person name="Goeker M."/>
        </authorList>
    </citation>
    <scope>NUCLEOTIDE SEQUENCE [LARGE SCALE GENOMIC DNA]</scope>
    <source>
        <strain evidence="2 3">DSM 23857</strain>
    </source>
</reference>
<evidence type="ECO:0000313" key="3">
    <source>
        <dbReference type="Proteomes" id="UP000249547"/>
    </source>
</evidence>
<keyword evidence="2" id="KW-0689">Ribosomal protein</keyword>
<dbReference type="Gene3D" id="3.40.630.30">
    <property type="match status" value="1"/>
</dbReference>
<comment type="caution">
    <text evidence="2">The sequence shown here is derived from an EMBL/GenBank/DDBJ whole genome shotgun (WGS) entry which is preliminary data.</text>
</comment>
<dbReference type="EMBL" id="QLLL01000013">
    <property type="protein sequence ID" value="RAI97875.1"/>
    <property type="molecule type" value="Genomic_DNA"/>
</dbReference>
<dbReference type="InterPro" id="IPR016181">
    <property type="entry name" value="Acyl_CoA_acyltransferase"/>
</dbReference>
<dbReference type="GO" id="GO:0005840">
    <property type="term" value="C:ribosome"/>
    <property type="evidence" value="ECO:0007669"/>
    <property type="project" value="UniProtKB-KW"/>
</dbReference>
<evidence type="ECO:0000313" key="2">
    <source>
        <dbReference type="EMBL" id="RAI97875.1"/>
    </source>
</evidence>
<dbReference type="OrthoDB" id="4228396at2"/>
<evidence type="ECO:0000259" key="1">
    <source>
        <dbReference type="PROSITE" id="PS51186"/>
    </source>
</evidence>
<keyword evidence="2" id="KW-0687">Ribonucleoprotein</keyword>
<dbReference type="RefSeq" id="WP_111600303.1">
    <property type="nucleotide sequence ID" value="NZ_QLLL01000013.1"/>
</dbReference>
<organism evidence="2 3">
    <name type="scientific">Chitinophaga skermanii</name>
    <dbReference type="NCBI Taxonomy" id="331697"/>
    <lineage>
        <taxon>Bacteria</taxon>
        <taxon>Pseudomonadati</taxon>
        <taxon>Bacteroidota</taxon>
        <taxon>Chitinophagia</taxon>
        <taxon>Chitinophagales</taxon>
        <taxon>Chitinophagaceae</taxon>
        <taxon>Chitinophaga</taxon>
    </lineage>
</organism>
<proteinExistence type="predicted"/>
<dbReference type="SUPFAM" id="SSF55729">
    <property type="entry name" value="Acyl-CoA N-acyltransferases (Nat)"/>
    <property type="match status" value="1"/>
</dbReference>
<dbReference type="GO" id="GO:0016747">
    <property type="term" value="F:acyltransferase activity, transferring groups other than amino-acyl groups"/>
    <property type="evidence" value="ECO:0007669"/>
    <property type="project" value="InterPro"/>
</dbReference>